<accession>A0A1F4U1U0</accession>
<evidence type="ECO:0000313" key="2">
    <source>
        <dbReference type="Proteomes" id="UP000177025"/>
    </source>
</evidence>
<name>A0A1F4U1U0_UNCW3</name>
<protein>
    <submittedName>
        <fullName evidence="1">Uncharacterized protein</fullName>
    </submittedName>
</protein>
<reference evidence="1 2" key="1">
    <citation type="journal article" date="2016" name="Nat. Commun.">
        <title>Thousands of microbial genomes shed light on interconnected biogeochemical processes in an aquifer system.</title>
        <authorList>
            <person name="Anantharaman K."/>
            <person name="Brown C.T."/>
            <person name="Hug L.A."/>
            <person name="Sharon I."/>
            <person name="Castelle C.J."/>
            <person name="Probst A.J."/>
            <person name="Thomas B.C."/>
            <person name="Singh A."/>
            <person name="Wilkins M.J."/>
            <person name="Karaoz U."/>
            <person name="Brodie E.L."/>
            <person name="Williams K.H."/>
            <person name="Hubbard S.S."/>
            <person name="Banfield J.F."/>
        </authorList>
    </citation>
    <scope>NUCLEOTIDE SEQUENCE [LARGE SCALE GENOMIC DNA]</scope>
</reference>
<sequence>MALILCVIAQTWLSYVDSSLAFIGLDTADISFRTDYSIRDPYRFDIVNDLLEKPLTSKAVVEGLAKKYWDMRDQGIESLIGLYGYEVKFKADDFEKTLTDCHKELSMIYANMPESLLYVFEELTRFDPGLTASIDEEKAEEKRYDSLCAYLNMHSTEIDYEHLFNVFLRLRYAVGEYSEWLAGISRERFMHGDIGSVLFYQEMDFGTVVIGDTGANFYNDSFALIIDLGGNDIYDCPFREKSFQMIIDISGDDRYQGGDYAVAAGVTGISIIIDEAGNDHYQAGCYSLGCGVYGCGMLVDKEGNDRYIGDTFTQGAGGFGIGILHDDQGNDVYEAALYAQGFASTYGVGVLAERDGNDMYIIRPKYIDEIRYLDHYLSLSQGFTIGFRPDLSAGVGLILERGGNDYYLSDIFGQGSGYWYGIGTIIEEKGNDSYVSYQYAQGSGVHIAIGLLIDQQGDDNYVAKGVAQGCGHDLAYGLLHDIGGDDSYVAFDLSQGAGNANGIGFLIDETGDDSYSVKRTNNTQGHGDFRREYGSIGLLMDIEGDDVYVPDAQDSYLWKKGAYGLGIDWRNGDKE</sequence>
<dbReference type="AlphaFoldDB" id="A0A1F4U1U0"/>
<dbReference type="EMBL" id="MEUM01000160">
    <property type="protein sequence ID" value="OGC38924.1"/>
    <property type="molecule type" value="Genomic_DNA"/>
</dbReference>
<comment type="caution">
    <text evidence="1">The sequence shown here is derived from an EMBL/GenBank/DDBJ whole genome shotgun (WGS) entry which is preliminary data.</text>
</comment>
<organism evidence="1 2">
    <name type="scientific">candidate division WOR-3 bacterium RBG_13_43_14</name>
    <dbReference type="NCBI Taxonomy" id="1802590"/>
    <lineage>
        <taxon>Bacteria</taxon>
        <taxon>Bacteria division WOR-3</taxon>
    </lineage>
</organism>
<gene>
    <name evidence="1" type="ORF">A2Y85_08620</name>
</gene>
<dbReference type="Proteomes" id="UP000177025">
    <property type="component" value="Unassembled WGS sequence"/>
</dbReference>
<evidence type="ECO:0000313" key="1">
    <source>
        <dbReference type="EMBL" id="OGC38924.1"/>
    </source>
</evidence>
<proteinExistence type="predicted"/>